<keyword evidence="6" id="KW-1185">Reference proteome</keyword>
<protein>
    <submittedName>
        <fullName evidence="5">Uncharacterized protein</fullName>
    </submittedName>
</protein>
<name>A0ABR4IQ13_9EURO</name>
<comment type="caution">
    <text evidence="5">The sequence shown here is derived from an EMBL/GenBank/DDBJ whole genome shotgun (WGS) entry which is preliminary data.</text>
</comment>
<sequence>MPVPERQGNRRQLPRDDTLFLGESSSLTYVVHAVLALFLSATPDYQKQLHFPIAEGLDPSRMGLQDIVQAQVQRNSPLATFGGFTQPFPVLEKAGFLQKCGDNRLSLLVLNSVLMIAVTIYDGVDIALLEMSSLNRHQGRELFYRQARALYESDSDPDKINNVMAVFLMSFLWGGPNNQKDPAGYCNWLGSELRDVSLVGLVFVNGLYTL</sequence>
<evidence type="ECO:0000313" key="6">
    <source>
        <dbReference type="Proteomes" id="UP001610335"/>
    </source>
</evidence>
<evidence type="ECO:0000256" key="4">
    <source>
        <dbReference type="ARBA" id="ARBA00023163"/>
    </source>
</evidence>
<dbReference type="EMBL" id="JBFXLS010000018">
    <property type="protein sequence ID" value="KAL2828913.1"/>
    <property type="molecule type" value="Genomic_DNA"/>
</dbReference>
<evidence type="ECO:0000256" key="3">
    <source>
        <dbReference type="ARBA" id="ARBA00023125"/>
    </source>
</evidence>
<keyword evidence="1" id="KW-0862">Zinc</keyword>
<evidence type="ECO:0000256" key="1">
    <source>
        <dbReference type="ARBA" id="ARBA00022833"/>
    </source>
</evidence>
<dbReference type="Proteomes" id="UP001610335">
    <property type="component" value="Unassembled WGS sequence"/>
</dbReference>
<keyword evidence="3" id="KW-0238">DNA-binding</keyword>
<keyword evidence="4" id="KW-0804">Transcription</keyword>
<dbReference type="InterPro" id="IPR052073">
    <property type="entry name" value="Amide_Lactam_Regulators"/>
</dbReference>
<proteinExistence type="predicted"/>
<gene>
    <name evidence="5" type="ORF">BDW59DRAFT_159317</name>
</gene>
<evidence type="ECO:0000313" key="5">
    <source>
        <dbReference type="EMBL" id="KAL2828913.1"/>
    </source>
</evidence>
<keyword evidence="2" id="KW-0805">Transcription regulation</keyword>
<dbReference type="PANTHER" id="PTHR47171:SF1">
    <property type="entry name" value="ZN(II)2CYS6 TRANSCRIPTION FACTOR (EUROFUNG)"/>
    <property type="match status" value="1"/>
</dbReference>
<dbReference type="PANTHER" id="PTHR47171">
    <property type="entry name" value="FARA-RELATED"/>
    <property type="match status" value="1"/>
</dbReference>
<accession>A0ABR4IQ13</accession>
<organism evidence="5 6">
    <name type="scientific">Aspergillus cavernicola</name>
    <dbReference type="NCBI Taxonomy" id="176166"/>
    <lineage>
        <taxon>Eukaryota</taxon>
        <taxon>Fungi</taxon>
        <taxon>Dikarya</taxon>
        <taxon>Ascomycota</taxon>
        <taxon>Pezizomycotina</taxon>
        <taxon>Eurotiomycetes</taxon>
        <taxon>Eurotiomycetidae</taxon>
        <taxon>Eurotiales</taxon>
        <taxon>Aspergillaceae</taxon>
        <taxon>Aspergillus</taxon>
        <taxon>Aspergillus subgen. Nidulantes</taxon>
    </lineage>
</organism>
<evidence type="ECO:0000256" key="2">
    <source>
        <dbReference type="ARBA" id="ARBA00023015"/>
    </source>
</evidence>
<reference evidence="5 6" key="1">
    <citation type="submission" date="2024-07" db="EMBL/GenBank/DDBJ databases">
        <title>Section-level genome sequencing and comparative genomics of Aspergillus sections Usti and Cavernicolus.</title>
        <authorList>
            <consortium name="Lawrence Berkeley National Laboratory"/>
            <person name="Nybo J.L."/>
            <person name="Vesth T.C."/>
            <person name="Theobald S."/>
            <person name="Frisvad J.C."/>
            <person name="Larsen T.O."/>
            <person name="Kjaerboelling I."/>
            <person name="Rothschild-Mancinelli K."/>
            <person name="Lyhne E.K."/>
            <person name="Kogle M.E."/>
            <person name="Barry K."/>
            <person name="Clum A."/>
            <person name="Na H."/>
            <person name="Ledsgaard L."/>
            <person name="Lin J."/>
            <person name="Lipzen A."/>
            <person name="Kuo A."/>
            <person name="Riley R."/>
            <person name="Mondo S."/>
            <person name="LaButti K."/>
            <person name="Haridas S."/>
            <person name="Pangalinan J."/>
            <person name="Salamov A.A."/>
            <person name="Simmons B.A."/>
            <person name="Magnuson J.K."/>
            <person name="Chen J."/>
            <person name="Drula E."/>
            <person name="Henrissat B."/>
            <person name="Wiebenga A."/>
            <person name="Lubbers R.J."/>
            <person name="Gomes A.C."/>
            <person name="Makela M.R."/>
            <person name="Stajich J."/>
            <person name="Grigoriev I.V."/>
            <person name="Mortensen U.H."/>
            <person name="De vries R.P."/>
            <person name="Baker S.E."/>
            <person name="Andersen M.R."/>
        </authorList>
    </citation>
    <scope>NUCLEOTIDE SEQUENCE [LARGE SCALE GENOMIC DNA]</scope>
    <source>
        <strain evidence="5 6">CBS 600.67</strain>
    </source>
</reference>